<reference evidence="3" key="1">
    <citation type="journal article" date="2014" name="Front. Microbiol.">
        <title>High frequency of phylogenetically diverse reductive dehalogenase-homologous genes in deep subseafloor sedimentary metagenomes.</title>
        <authorList>
            <person name="Kawai M."/>
            <person name="Futagami T."/>
            <person name="Toyoda A."/>
            <person name="Takaki Y."/>
            <person name="Nishi S."/>
            <person name="Hori S."/>
            <person name="Arai W."/>
            <person name="Tsubouchi T."/>
            <person name="Morono Y."/>
            <person name="Uchiyama I."/>
            <person name="Ito T."/>
            <person name="Fujiyama A."/>
            <person name="Inagaki F."/>
            <person name="Takami H."/>
        </authorList>
    </citation>
    <scope>NUCLEOTIDE SEQUENCE</scope>
    <source>
        <strain evidence="3">Expedition CK06-06</strain>
    </source>
</reference>
<keyword evidence="1" id="KW-0560">Oxidoreductase</keyword>
<proteinExistence type="predicted"/>
<dbReference type="EMBL" id="BART01000154">
    <property type="protein sequence ID" value="GAG66000.1"/>
    <property type="molecule type" value="Genomic_DNA"/>
</dbReference>
<evidence type="ECO:0000313" key="3">
    <source>
        <dbReference type="EMBL" id="GAG66000.1"/>
    </source>
</evidence>
<organism evidence="3">
    <name type="scientific">marine sediment metagenome</name>
    <dbReference type="NCBI Taxonomy" id="412755"/>
    <lineage>
        <taxon>unclassified sequences</taxon>
        <taxon>metagenomes</taxon>
        <taxon>ecological metagenomes</taxon>
    </lineage>
</organism>
<evidence type="ECO:0000256" key="1">
    <source>
        <dbReference type="ARBA" id="ARBA00023002"/>
    </source>
</evidence>
<gene>
    <name evidence="3" type="ORF">S01H4_00945</name>
</gene>
<dbReference type="Pfam" id="PF02800">
    <property type="entry name" value="Gp_dh_C"/>
    <property type="match status" value="1"/>
</dbReference>
<dbReference type="GO" id="GO:0016620">
    <property type="term" value="F:oxidoreductase activity, acting on the aldehyde or oxo group of donors, NAD or NADP as acceptor"/>
    <property type="evidence" value="ECO:0007669"/>
    <property type="project" value="InterPro"/>
</dbReference>
<name>X0Z9I3_9ZZZZ</name>
<comment type="caution">
    <text evidence="3">The sequence shown here is derived from an EMBL/GenBank/DDBJ whole genome shotgun (WGS) entry which is preliminary data.</text>
</comment>
<sequence length="94" mass="10652">VDFVAFLERDVTVEEVNQAMKKASEEPPLKGFLQYSDEPLVSCDVIGNLYSSVYDSLATMVIGNMVKVLGWYDNEMAYSKRVNDLIKYIAKKGY</sequence>
<dbReference type="Gene3D" id="3.30.360.10">
    <property type="entry name" value="Dihydrodipicolinate Reductase, domain 2"/>
    <property type="match status" value="1"/>
</dbReference>
<protein>
    <recommendedName>
        <fullName evidence="2">Glyceraldehyde 3-phosphate dehydrogenase catalytic domain-containing protein</fullName>
    </recommendedName>
</protein>
<dbReference type="AlphaFoldDB" id="X0Z9I3"/>
<feature type="domain" description="Glyceraldehyde 3-phosphate dehydrogenase catalytic" evidence="2">
    <location>
        <begin position="1"/>
        <end position="72"/>
    </location>
</feature>
<dbReference type="PANTHER" id="PTHR43148">
    <property type="entry name" value="GLYCERALDEHYDE-3-PHOSPHATE DEHYDROGENASE 2"/>
    <property type="match status" value="1"/>
</dbReference>
<evidence type="ECO:0000259" key="2">
    <source>
        <dbReference type="Pfam" id="PF02800"/>
    </source>
</evidence>
<feature type="non-terminal residue" evidence="3">
    <location>
        <position position="1"/>
    </location>
</feature>
<dbReference type="InterPro" id="IPR020829">
    <property type="entry name" value="GlycerAld_3-P_DH_cat"/>
</dbReference>
<dbReference type="SUPFAM" id="SSF55347">
    <property type="entry name" value="Glyceraldehyde-3-phosphate dehydrogenase-like, C-terminal domain"/>
    <property type="match status" value="1"/>
</dbReference>
<dbReference type="InterPro" id="IPR020831">
    <property type="entry name" value="GlycerAld/Erythrose_P_DH"/>
</dbReference>
<accession>X0Z9I3</accession>